<keyword evidence="1" id="KW-0812">Transmembrane</keyword>
<evidence type="ECO:0008006" key="4">
    <source>
        <dbReference type="Google" id="ProtNLM"/>
    </source>
</evidence>
<proteinExistence type="predicted"/>
<organism evidence="2 3">
    <name type="scientific">Priestia veravalensis</name>
    <dbReference type="NCBI Taxonomy" id="1414648"/>
    <lineage>
        <taxon>Bacteria</taxon>
        <taxon>Bacillati</taxon>
        <taxon>Bacillota</taxon>
        <taxon>Bacilli</taxon>
        <taxon>Bacillales</taxon>
        <taxon>Bacillaceae</taxon>
        <taxon>Priestia</taxon>
    </lineage>
</organism>
<feature type="transmembrane region" description="Helical" evidence="1">
    <location>
        <begin position="134"/>
        <end position="156"/>
    </location>
</feature>
<dbReference type="InterPro" id="IPR024563">
    <property type="entry name" value="YqhR"/>
</dbReference>
<comment type="caution">
    <text evidence="2">The sequence shown here is derived from an EMBL/GenBank/DDBJ whole genome shotgun (WGS) entry which is preliminary data.</text>
</comment>
<feature type="transmembrane region" description="Helical" evidence="1">
    <location>
        <begin position="67"/>
        <end position="93"/>
    </location>
</feature>
<evidence type="ECO:0000313" key="3">
    <source>
        <dbReference type="Proteomes" id="UP000053681"/>
    </source>
</evidence>
<dbReference type="Pfam" id="PF11085">
    <property type="entry name" value="YqhR"/>
    <property type="match status" value="1"/>
</dbReference>
<accession>A0A0V8JN22</accession>
<evidence type="ECO:0000313" key="2">
    <source>
        <dbReference type="EMBL" id="KSU88450.1"/>
    </source>
</evidence>
<feature type="transmembrane region" description="Helical" evidence="1">
    <location>
        <begin position="21"/>
        <end position="47"/>
    </location>
</feature>
<gene>
    <name evidence="2" type="ORF">AS180_07675</name>
</gene>
<evidence type="ECO:0000256" key="1">
    <source>
        <dbReference type="SAM" id="Phobius"/>
    </source>
</evidence>
<feature type="transmembrane region" description="Helical" evidence="1">
    <location>
        <begin position="100"/>
        <end position="122"/>
    </location>
</feature>
<protein>
    <recommendedName>
        <fullName evidence="4">Membrane protein YqhR</fullName>
    </recommendedName>
</protein>
<sequence length="174" mass="19602">MTAKQDNKSTHQQIQSKEGSFLAKVVVIGFVGGVFWSLMGYITYLFSFSEIHPNMILQPWAFGSWKYRWPGLIVSVLIIGIISIGVALLYYVLLKKFKSIWFGIAYGAVLWALVFLLLNPLFPSMKMIGELTSNTIITTICLYILYGIFVGYSISFEAAELNSSSRHNPELVNE</sequence>
<keyword evidence="1" id="KW-1133">Transmembrane helix</keyword>
<dbReference type="Proteomes" id="UP000053681">
    <property type="component" value="Unassembled WGS sequence"/>
</dbReference>
<keyword evidence="1" id="KW-0472">Membrane</keyword>
<dbReference type="RefSeq" id="WP_025911530.1">
    <property type="nucleotide sequence ID" value="NZ_KQ758639.1"/>
</dbReference>
<name>A0A0V8JN22_9BACI</name>
<reference evidence="2 3" key="1">
    <citation type="submission" date="2015-11" db="EMBL/GenBank/DDBJ databases">
        <title>Bacillus caseinolyticus sp nov.</title>
        <authorList>
            <person name="Dastager S.G."/>
            <person name="Mawlankar R."/>
        </authorList>
    </citation>
    <scope>NUCLEOTIDE SEQUENCE [LARGE SCALE GENOMIC DNA]</scope>
    <source>
        <strain evidence="2 3">SGD-V-76</strain>
    </source>
</reference>
<dbReference type="AlphaFoldDB" id="A0A0V8JN22"/>
<dbReference type="EMBL" id="LNQP01000023">
    <property type="protein sequence ID" value="KSU88450.1"/>
    <property type="molecule type" value="Genomic_DNA"/>
</dbReference>
<keyword evidence="3" id="KW-1185">Reference proteome</keyword>